<dbReference type="SUPFAM" id="SSF52218">
    <property type="entry name" value="Flavoproteins"/>
    <property type="match status" value="1"/>
</dbReference>
<organism evidence="2">
    <name type="scientific">marine sediment metagenome</name>
    <dbReference type="NCBI Taxonomy" id="412755"/>
    <lineage>
        <taxon>unclassified sequences</taxon>
        <taxon>metagenomes</taxon>
        <taxon>ecological metagenomes</taxon>
    </lineage>
</organism>
<dbReference type="InterPro" id="IPR005025">
    <property type="entry name" value="FMN_Rdtase-like_dom"/>
</dbReference>
<feature type="domain" description="NADPH-dependent FMN reductase-like" evidence="1">
    <location>
        <begin position="6"/>
        <end position="43"/>
    </location>
</feature>
<evidence type="ECO:0000259" key="1">
    <source>
        <dbReference type="Pfam" id="PF03358"/>
    </source>
</evidence>
<feature type="non-terminal residue" evidence="2">
    <location>
        <position position="1"/>
    </location>
</feature>
<protein>
    <recommendedName>
        <fullName evidence="1">NADPH-dependent FMN reductase-like domain-containing protein</fullName>
    </recommendedName>
</protein>
<dbReference type="InterPro" id="IPR029039">
    <property type="entry name" value="Flavoprotein-like_sf"/>
</dbReference>
<comment type="caution">
    <text evidence="2">The sequence shown here is derived from an EMBL/GenBank/DDBJ whole genome shotgun (WGS) entry which is preliminary data.</text>
</comment>
<accession>X0ZYX8</accession>
<gene>
    <name evidence="2" type="ORF">S01H4_00458</name>
</gene>
<dbReference type="GO" id="GO:0016491">
    <property type="term" value="F:oxidoreductase activity"/>
    <property type="evidence" value="ECO:0007669"/>
    <property type="project" value="InterPro"/>
</dbReference>
<proteinExistence type="predicted"/>
<dbReference type="Gene3D" id="3.40.50.360">
    <property type="match status" value="1"/>
</dbReference>
<sequence>FYGGIMIKEILPAIEEADCIIWLCPNYNDAISAKLMAVINRMTGESTSHLVG</sequence>
<dbReference type="EMBL" id="BART01000063">
    <property type="protein sequence ID" value="GAG63087.1"/>
    <property type="molecule type" value="Genomic_DNA"/>
</dbReference>
<reference evidence="2" key="1">
    <citation type="journal article" date="2014" name="Front. Microbiol.">
        <title>High frequency of phylogenetically diverse reductive dehalogenase-homologous genes in deep subseafloor sedimentary metagenomes.</title>
        <authorList>
            <person name="Kawai M."/>
            <person name="Futagami T."/>
            <person name="Toyoda A."/>
            <person name="Takaki Y."/>
            <person name="Nishi S."/>
            <person name="Hori S."/>
            <person name="Arai W."/>
            <person name="Tsubouchi T."/>
            <person name="Morono Y."/>
            <person name="Uchiyama I."/>
            <person name="Ito T."/>
            <person name="Fujiyama A."/>
            <person name="Inagaki F."/>
            <person name="Takami H."/>
        </authorList>
    </citation>
    <scope>NUCLEOTIDE SEQUENCE</scope>
    <source>
        <strain evidence="2">Expedition CK06-06</strain>
    </source>
</reference>
<evidence type="ECO:0000313" key="2">
    <source>
        <dbReference type="EMBL" id="GAG63087.1"/>
    </source>
</evidence>
<dbReference type="AlphaFoldDB" id="X0ZYX8"/>
<name>X0ZYX8_9ZZZZ</name>
<dbReference type="Pfam" id="PF03358">
    <property type="entry name" value="FMN_red"/>
    <property type="match status" value="1"/>
</dbReference>